<name>A0ABU1IZX1_9BACL</name>
<accession>A0ABU1IZX1</accession>
<reference evidence="2 3" key="1">
    <citation type="submission" date="2023-07" db="EMBL/GenBank/DDBJ databases">
        <title>Genomic Encyclopedia of Type Strains, Phase IV (KMG-IV): sequencing the most valuable type-strain genomes for metagenomic binning, comparative biology and taxonomic classification.</title>
        <authorList>
            <person name="Goeker M."/>
        </authorList>
    </citation>
    <scope>NUCLEOTIDE SEQUENCE [LARGE SCALE GENOMIC DNA]</scope>
    <source>
        <strain evidence="2 3">DSM 22170</strain>
    </source>
</reference>
<feature type="transmembrane region" description="Helical" evidence="1">
    <location>
        <begin position="6"/>
        <end position="25"/>
    </location>
</feature>
<keyword evidence="3" id="KW-1185">Reference proteome</keyword>
<evidence type="ECO:0000256" key="1">
    <source>
        <dbReference type="SAM" id="Phobius"/>
    </source>
</evidence>
<comment type="caution">
    <text evidence="2">The sequence shown here is derived from an EMBL/GenBank/DDBJ whole genome shotgun (WGS) entry which is preliminary data.</text>
</comment>
<protein>
    <recommendedName>
        <fullName evidence="4">DUF4083 domain-containing protein</fullName>
    </recommendedName>
</protein>
<keyword evidence="1" id="KW-0472">Membrane</keyword>
<keyword evidence="1" id="KW-1133">Transmembrane helix</keyword>
<sequence length="50" mass="5723">MDILAYVCIGATFLFAGSRLIMYAYRRKRVPAEQELEELLLDMVNQKQGG</sequence>
<keyword evidence="1" id="KW-0812">Transmembrane</keyword>
<dbReference type="Proteomes" id="UP001185028">
    <property type="component" value="Unassembled WGS sequence"/>
</dbReference>
<organism evidence="2 3">
    <name type="scientific">Paenibacillus hunanensis</name>
    <dbReference type="NCBI Taxonomy" id="539262"/>
    <lineage>
        <taxon>Bacteria</taxon>
        <taxon>Bacillati</taxon>
        <taxon>Bacillota</taxon>
        <taxon>Bacilli</taxon>
        <taxon>Bacillales</taxon>
        <taxon>Paenibacillaceae</taxon>
        <taxon>Paenibacillus</taxon>
    </lineage>
</organism>
<evidence type="ECO:0000313" key="2">
    <source>
        <dbReference type="EMBL" id="MDR6244809.1"/>
    </source>
</evidence>
<gene>
    <name evidence="2" type="ORF">JOC58_002706</name>
</gene>
<dbReference type="RefSeq" id="WP_188774439.1">
    <property type="nucleotide sequence ID" value="NZ_BMMB01000002.1"/>
</dbReference>
<dbReference type="EMBL" id="JAVDQH010000010">
    <property type="protein sequence ID" value="MDR6244809.1"/>
    <property type="molecule type" value="Genomic_DNA"/>
</dbReference>
<evidence type="ECO:0000313" key="3">
    <source>
        <dbReference type="Proteomes" id="UP001185028"/>
    </source>
</evidence>
<evidence type="ECO:0008006" key="4">
    <source>
        <dbReference type="Google" id="ProtNLM"/>
    </source>
</evidence>
<proteinExistence type="predicted"/>